<dbReference type="Proteomes" id="UP001652582">
    <property type="component" value="Chromosome 11"/>
</dbReference>
<feature type="compositionally biased region" description="Basic and acidic residues" evidence="1">
    <location>
        <begin position="525"/>
        <end position="539"/>
    </location>
</feature>
<dbReference type="RefSeq" id="XP_052740452.1">
    <property type="nucleotide sequence ID" value="XM_052884492.1"/>
</dbReference>
<proteinExistence type="predicted"/>
<evidence type="ECO:0000313" key="2">
    <source>
        <dbReference type="Proteomes" id="UP001652582"/>
    </source>
</evidence>
<feature type="compositionally biased region" description="Polar residues" evidence="1">
    <location>
        <begin position="239"/>
        <end position="268"/>
    </location>
</feature>
<feature type="region of interest" description="Disordered" evidence="1">
    <location>
        <begin position="498"/>
        <end position="555"/>
    </location>
</feature>
<feature type="region of interest" description="Disordered" evidence="1">
    <location>
        <begin position="237"/>
        <end position="287"/>
    </location>
</feature>
<feature type="compositionally biased region" description="Basic and acidic residues" evidence="1">
    <location>
        <begin position="269"/>
        <end position="283"/>
    </location>
</feature>
<reference evidence="3" key="1">
    <citation type="submission" date="2025-08" db="UniProtKB">
        <authorList>
            <consortium name="RefSeq"/>
        </authorList>
    </citation>
    <scope>IDENTIFICATION</scope>
</reference>
<evidence type="ECO:0000256" key="1">
    <source>
        <dbReference type="SAM" id="MobiDB-lite"/>
    </source>
</evidence>
<protein>
    <submittedName>
        <fullName evidence="3">Uncharacterized protein DDB_G0288805 isoform X2</fullName>
    </submittedName>
</protein>
<keyword evidence="2" id="KW-1185">Reference proteome</keyword>
<sequence length="580" mass="66305">MNILYNSGNLVHSNDNEKLYLNDKGVSVNNYLLEQHQVEALRFLFEQFDKKSPGAVVNFPQSCGKAHTVAIFLNAVSNKLKDPVLILCKDISEMKYWKEILNKCSSYIDDEIAIDFYNPYTKMKKVFLKSKEIPPSYTQRHWSVVIIKHNTQMFKFPVTADFKIFICSTDLKKDYAMLSHVHTWLYPKRKNDDKAAESEKIIEKADASVQDDRKRHIKNKDPTGTKIKKSRLVSDDDTVLNTTTKPNVVSANNETRSNNENAISINDQMENKVSDKSQIKEESTEPLEFDNASNVNLNEIKDLRKQLFESLGFESESLLENNNSNVMLEEHTFSSVHFDDNVEKEDSTESLCFNSGSNVDVPNDLQNKNILQKNLLESLGLNRDKVEINKKISVGQNEVLLQKQPIESCPEDMQVEIKKELNDDLNKEAQSFSLGLGDEKGEIRKELSDDQNKKMLQKKLIESLGLTPDDVQFEMNKEISISDDQNRKMLQKQLIDSLGLDEEDGNDEIKKESNDDQNMNEEETLEIKIEPDCDTKTKENVNSVGGNKSGESDKDLDLKISLMEERALEKFKGSLLDSLF</sequence>
<organism evidence="2 3">
    <name type="scientific">Bicyclus anynana</name>
    <name type="common">Squinting bush brown butterfly</name>
    <dbReference type="NCBI Taxonomy" id="110368"/>
    <lineage>
        <taxon>Eukaryota</taxon>
        <taxon>Metazoa</taxon>
        <taxon>Ecdysozoa</taxon>
        <taxon>Arthropoda</taxon>
        <taxon>Hexapoda</taxon>
        <taxon>Insecta</taxon>
        <taxon>Pterygota</taxon>
        <taxon>Neoptera</taxon>
        <taxon>Endopterygota</taxon>
        <taxon>Lepidoptera</taxon>
        <taxon>Glossata</taxon>
        <taxon>Ditrysia</taxon>
        <taxon>Papilionoidea</taxon>
        <taxon>Nymphalidae</taxon>
        <taxon>Satyrinae</taxon>
        <taxon>Satyrini</taxon>
        <taxon>Mycalesina</taxon>
        <taxon>Bicyclus</taxon>
    </lineage>
</organism>
<name>A0ABM3LN16_BICAN</name>
<dbReference type="GeneID" id="112053265"/>
<accession>A0ABM3LN16</accession>
<gene>
    <name evidence="3" type="primary">LOC112053265</name>
</gene>
<evidence type="ECO:0000313" key="3">
    <source>
        <dbReference type="RefSeq" id="XP_052740452.1"/>
    </source>
</evidence>